<dbReference type="AlphaFoldDB" id="A0A815RZY8"/>
<feature type="signal peptide" evidence="1">
    <location>
        <begin position="1"/>
        <end position="21"/>
    </location>
</feature>
<comment type="caution">
    <text evidence="3">The sequence shown here is derived from an EMBL/GenBank/DDBJ whole genome shotgun (WGS) entry which is preliminary data.</text>
</comment>
<dbReference type="InterPro" id="IPR035940">
    <property type="entry name" value="CAP_sf"/>
</dbReference>
<feature type="chain" id="PRO_5032802841" description="SCP domain-containing protein" evidence="1">
    <location>
        <begin position="22"/>
        <end position="197"/>
    </location>
</feature>
<dbReference type="FunFam" id="3.40.33.10:FF:000002">
    <property type="entry name" value="Golgi-associated plant pathogenesis-related protein 1"/>
    <property type="match status" value="1"/>
</dbReference>
<sequence>MFKQVFCVLFGMLMLSAISHGKSSKIRPSTDEDDTNADPIVRKDKNEEFQRELLRAQNNLRARHCVSPLQLDNDLSRRAQLQAQKLADSNGMSQSRPSDLGQNMFMKSVFGGRISERIHGDEVANEWYRGGKSYDYNRGGFSMETGSFTQLVWKNSKRLGVGIAYTPDGQTEYVIAYYSPPGNFGNQYRENVLPANC</sequence>
<feature type="domain" description="SCP" evidence="2">
    <location>
        <begin position="48"/>
        <end position="186"/>
    </location>
</feature>
<dbReference type="SMART" id="SM00198">
    <property type="entry name" value="SCP"/>
    <property type="match status" value="1"/>
</dbReference>
<keyword evidence="1" id="KW-0732">Signal</keyword>
<dbReference type="Gene3D" id="3.40.33.10">
    <property type="entry name" value="CAP"/>
    <property type="match status" value="1"/>
</dbReference>
<protein>
    <recommendedName>
        <fullName evidence="2">SCP domain-containing protein</fullName>
    </recommendedName>
</protein>
<organism evidence="3 4">
    <name type="scientific">Adineta ricciae</name>
    <name type="common">Rotifer</name>
    <dbReference type="NCBI Taxonomy" id="249248"/>
    <lineage>
        <taxon>Eukaryota</taxon>
        <taxon>Metazoa</taxon>
        <taxon>Spiralia</taxon>
        <taxon>Gnathifera</taxon>
        <taxon>Rotifera</taxon>
        <taxon>Eurotatoria</taxon>
        <taxon>Bdelloidea</taxon>
        <taxon>Adinetida</taxon>
        <taxon>Adinetidae</taxon>
        <taxon>Adineta</taxon>
    </lineage>
</organism>
<dbReference type="InterPro" id="IPR001283">
    <property type="entry name" value="CRISP-related"/>
</dbReference>
<evidence type="ECO:0000256" key="1">
    <source>
        <dbReference type="SAM" id="SignalP"/>
    </source>
</evidence>
<reference evidence="3" key="1">
    <citation type="submission" date="2021-02" db="EMBL/GenBank/DDBJ databases">
        <authorList>
            <person name="Nowell W R."/>
        </authorList>
    </citation>
    <scope>NUCLEOTIDE SEQUENCE</scope>
</reference>
<keyword evidence="4" id="KW-1185">Reference proteome</keyword>
<accession>A0A815RZY8</accession>
<evidence type="ECO:0000313" key="4">
    <source>
        <dbReference type="Proteomes" id="UP000663828"/>
    </source>
</evidence>
<dbReference type="SUPFAM" id="SSF55797">
    <property type="entry name" value="PR-1-like"/>
    <property type="match status" value="1"/>
</dbReference>
<dbReference type="CDD" id="cd05382">
    <property type="entry name" value="CAP_GAPR1-like"/>
    <property type="match status" value="1"/>
</dbReference>
<dbReference type="Pfam" id="PF00188">
    <property type="entry name" value="CAP"/>
    <property type="match status" value="1"/>
</dbReference>
<evidence type="ECO:0000313" key="3">
    <source>
        <dbReference type="EMBL" id="CAF1483827.1"/>
    </source>
</evidence>
<gene>
    <name evidence="3" type="ORF">XAT740_LOCUS38686</name>
</gene>
<dbReference type="InterPro" id="IPR034113">
    <property type="entry name" value="SCP_GAPR1-like"/>
</dbReference>
<evidence type="ECO:0000259" key="2">
    <source>
        <dbReference type="SMART" id="SM00198"/>
    </source>
</evidence>
<dbReference type="PRINTS" id="PR00837">
    <property type="entry name" value="V5TPXLIKE"/>
</dbReference>
<dbReference type="InterPro" id="IPR014044">
    <property type="entry name" value="CAP_dom"/>
</dbReference>
<dbReference type="Proteomes" id="UP000663828">
    <property type="component" value="Unassembled WGS sequence"/>
</dbReference>
<dbReference type="EMBL" id="CAJNOR010004205">
    <property type="protein sequence ID" value="CAF1483827.1"/>
    <property type="molecule type" value="Genomic_DNA"/>
</dbReference>
<name>A0A815RZY8_ADIRI</name>
<proteinExistence type="predicted"/>
<dbReference type="PANTHER" id="PTHR10334">
    <property type="entry name" value="CYSTEINE-RICH SECRETORY PROTEIN-RELATED"/>
    <property type="match status" value="1"/>
</dbReference>